<dbReference type="PANTHER" id="PTHR45586:SF1">
    <property type="entry name" value="LIPOPOLYSACCHARIDE ASSEMBLY PROTEIN B"/>
    <property type="match status" value="1"/>
</dbReference>
<dbReference type="PANTHER" id="PTHR45586">
    <property type="entry name" value="TPR REPEAT-CONTAINING PROTEIN PA4667"/>
    <property type="match status" value="1"/>
</dbReference>
<keyword evidence="5" id="KW-1185">Reference proteome</keyword>
<evidence type="ECO:0000313" key="4">
    <source>
        <dbReference type="EMBL" id="QPC46690.1"/>
    </source>
</evidence>
<dbReference type="EMBL" id="CP049742">
    <property type="protein sequence ID" value="QPC46690.1"/>
    <property type="molecule type" value="Genomic_DNA"/>
</dbReference>
<dbReference type="InterPro" id="IPR011990">
    <property type="entry name" value="TPR-like_helical_dom_sf"/>
</dbReference>
<dbReference type="Pfam" id="PF14559">
    <property type="entry name" value="TPR_19"/>
    <property type="match status" value="1"/>
</dbReference>
<evidence type="ECO:0000256" key="2">
    <source>
        <dbReference type="ARBA" id="ARBA00022803"/>
    </source>
</evidence>
<name>A0A7S8CB16_9BACI</name>
<reference evidence="4 5" key="1">
    <citation type="submission" date="2019-07" db="EMBL/GenBank/DDBJ databases">
        <title>Genome sequence of 2 isolates from Red Sea Mangroves.</title>
        <authorList>
            <person name="Sefrji F."/>
            <person name="Michoud G."/>
            <person name="Merlino G."/>
            <person name="Daffonchio D."/>
        </authorList>
    </citation>
    <scope>NUCLEOTIDE SEQUENCE [LARGE SCALE GENOMIC DNA]</scope>
    <source>
        <strain evidence="4 5">R1DC41</strain>
    </source>
</reference>
<feature type="repeat" description="TPR" evidence="3">
    <location>
        <begin position="134"/>
        <end position="167"/>
    </location>
</feature>
<keyword evidence="2 3" id="KW-0802">TPR repeat</keyword>
<dbReference type="KEGG" id="mcui:G8O30_06810"/>
<keyword evidence="1" id="KW-0677">Repeat</keyword>
<proteinExistence type="predicted"/>
<feature type="repeat" description="TPR" evidence="3">
    <location>
        <begin position="238"/>
        <end position="271"/>
    </location>
</feature>
<protein>
    <submittedName>
        <fullName evidence="4">Tetratricopeptide repeat protein</fullName>
    </submittedName>
</protein>
<evidence type="ECO:0000256" key="1">
    <source>
        <dbReference type="ARBA" id="ARBA00022737"/>
    </source>
</evidence>
<dbReference type="AlphaFoldDB" id="A0A7S8CB16"/>
<dbReference type="RefSeq" id="WP_239674224.1">
    <property type="nucleotide sequence ID" value="NZ_CP049742.1"/>
</dbReference>
<organism evidence="4 5">
    <name type="scientific">Mangrovibacillus cuniculi</name>
    <dbReference type="NCBI Taxonomy" id="2593652"/>
    <lineage>
        <taxon>Bacteria</taxon>
        <taxon>Bacillati</taxon>
        <taxon>Bacillota</taxon>
        <taxon>Bacilli</taxon>
        <taxon>Bacillales</taxon>
        <taxon>Bacillaceae</taxon>
        <taxon>Mangrovibacillus</taxon>
    </lineage>
</organism>
<dbReference type="SMART" id="SM00028">
    <property type="entry name" value="TPR"/>
    <property type="match status" value="6"/>
</dbReference>
<dbReference type="Pfam" id="PF13429">
    <property type="entry name" value="TPR_15"/>
    <property type="match status" value="1"/>
</dbReference>
<dbReference type="InterPro" id="IPR051012">
    <property type="entry name" value="CellSynth/LPSAsmb/PSIAsmb"/>
</dbReference>
<dbReference type="Pfam" id="PF13432">
    <property type="entry name" value="TPR_16"/>
    <property type="match status" value="1"/>
</dbReference>
<dbReference type="SUPFAM" id="SSF48452">
    <property type="entry name" value="TPR-like"/>
    <property type="match status" value="2"/>
</dbReference>
<dbReference type="InterPro" id="IPR019734">
    <property type="entry name" value="TPR_rpt"/>
</dbReference>
<gene>
    <name evidence="4" type="ORF">G8O30_06810</name>
</gene>
<evidence type="ECO:0000256" key="3">
    <source>
        <dbReference type="PROSITE-ProRule" id="PRU00339"/>
    </source>
</evidence>
<evidence type="ECO:0000313" key="5">
    <source>
        <dbReference type="Proteomes" id="UP000593626"/>
    </source>
</evidence>
<dbReference type="PROSITE" id="PS50005">
    <property type="entry name" value="TPR"/>
    <property type="match status" value="2"/>
</dbReference>
<dbReference type="Proteomes" id="UP000593626">
    <property type="component" value="Chromosome"/>
</dbReference>
<dbReference type="Gene3D" id="1.25.40.10">
    <property type="entry name" value="Tetratricopeptide repeat domain"/>
    <property type="match status" value="3"/>
</dbReference>
<sequence>MIYVQRMIDHLERGQMKEAKEAYEVVRTSGTDDEKYALATELKQLGFLDEAMELYRNLLELYPKEGELLVELAETLMENSHDEEALSLLNKVDKNSTFYIESLLMMADLYQADGLLEVSEQKLIEAKGLVRDEPVIDFALGEIYLAQGKFLEAIRSFEQLINQHVSEFAGQSIHEKLAEALSAGGSFEAALPHYEKAIKHHEHPTLLFQYAITCYHAKFYEKSAQLLETLLEQDKDFHSAYLYLANSYEHEEQITKALEAIKRGVEENPFQKELFLSGGKLALKSKDEVLAENWLREAIALDPEYVEALIVLTNLFLLQESPEEVIQLLSDVDSYGDTDPQLQWTLAKAYNMNEEFSQALNAYEGAYNELQHDQEFLVEFAGFLLEEGQKDRSVELLKKVIESEPEHEDARELLERLQ</sequence>
<accession>A0A7S8CB16</accession>